<name>A0AB39QEA7_9ACTN</name>
<evidence type="ECO:0000313" key="2">
    <source>
        <dbReference type="EMBL" id="XDQ41550.1"/>
    </source>
</evidence>
<dbReference type="GO" id="GO:0016491">
    <property type="term" value="F:oxidoreductase activity"/>
    <property type="evidence" value="ECO:0007669"/>
    <property type="project" value="InterPro"/>
</dbReference>
<dbReference type="InterPro" id="IPR000415">
    <property type="entry name" value="Nitroreductase-like"/>
</dbReference>
<dbReference type="EMBL" id="CP163441">
    <property type="protein sequence ID" value="XDQ41550.1"/>
    <property type="molecule type" value="Genomic_DNA"/>
</dbReference>
<evidence type="ECO:0008006" key="3">
    <source>
        <dbReference type="Google" id="ProtNLM"/>
    </source>
</evidence>
<protein>
    <recommendedName>
        <fullName evidence="3">Nitroreductase</fullName>
    </recommendedName>
</protein>
<gene>
    <name evidence="2" type="ORF">AB5J52_04275</name>
</gene>
<sequence length="334" mass="36377">MTTAYRIPYRNPGHAALHLARAASLAPSPHNVQPWFFAEVGHDRGFELHADTGRRLPLTDPDGRQAVIAVGAALFNARIAVRHLGFRPVVDVLPVSGRPEFLARVGFGAHAPVTRGEARLVRAIGQRRTHRGRFASGALSETLLDDLCAQARAEGAELQPVDSTDRLELLADLVRGAEDRHRTDPGHAAELARCVGPWGLPTEACLGHPDLTLLAGRDYLGLAHRYTVPVRSRGVGTGSVLVLSTPRDGRADWLRAGQALERVLLYAAARDVRAAFHTQPLEVPALRGELRTWFTPRRFPQMVLRLGHGAPTPRLPRRPLDGLLVHESAPAPGR</sequence>
<dbReference type="InterPro" id="IPR050627">
    <property type="entry name" value="Nitroreductase/BluB"/>
</dbReference>
<dbReference type="AlphaFoldDB" id="A0AB39QEA7"/>
<dbReference type="PANTHER" id="PTHR23026:SF123">
    <property type="entry name" value="NAD(P)H NITROREDUCTASE RV3131-RELATED"/>
    <property type="match status" value="1"/>
</dbReference>
<dbReference type="NCBIfam" id="NF047509">
    <property type="entry name" value="Rv3131_FMN_oxido"/>
    <property type="match status" value="1"/>
</dbReference>
<evidence type="ECO:0000256" key="1">
    <source>
        <dbReference type="SAM" id="MobiDB-lite"/>
    </source>
</evidence>
<dbReference type="SUPFAM" id="SSF55469">
    <property type="entry name" value="FMN-dependent nitroreductase-like"/>
    <property type="match status" value="2"/>
</dbReference>
<accession>A0AB39QEA7</accession>
<proteinExistence type="predicted"/>
<organism evidence="2">
    <name type="scientific">Streptomyces sp. R39</name>
    <dbReference type="NCBI Taxonomy" id="3238631"/>
    <lineage>
        <taxon>Bacteria</taxon>
        <taxon>Bacillati</taxon>
        <taxon>Actinomycetota</taxon>
        <taxon>Actinomycetes</taxon>
        <taxon>Kitasatosporales</taxon>
        <taxon>Streptomycetaceae</taxon>
        <taxon>Streptomyces</taxon>
    </lineage>
</organism>
<feature type="region of interest" description="Disordered" evidence="1">
    <location>
        <begin position="308"/>
        <end position="334"/>
    </location>
</feature>
<dbReference type="PANTHER" id="PTHR23026">
    <property type="entry name" value="NADPH NITROREDUCTASE"/>
    <property type="match status" value="1"/>
</dbReference>
<dbReference type="Gene3D" id="3.40.109.10">
    <property type="entry name" value="NADH Oxidase"/>
    <property type="match status" value="1"/>
</dbReference>
<reference evidence="2" key="1">
    <citation type="submission" date="2024-07" db="EMBL/GenBank/DDBJ databases">
        <authorList>
            <person name="Yu S.T."/>
        </authorList>
    </citation>
    <scope>NUCLEOTIDE SEQUENCE</scope>
    <source>
        <strain evidence="2">R39</strain>
    </source>
</reference>
<dbReference type="RefSeq" id="WP_369221188.1">
    <property type="nucleotide sequence ID" value="NZ_CP163441.1"/>
</dbReference>